<dbReference type="OrthoDB" id="5666689at2"/>
<comment type="caution">
    <text evidence="3">The sequence shown here is derived from an EMBL/GenBank/DDBJ whole genome shotgun (WGS) entry which is preliminary data.</text>
</comment>
<dbReference type="NCBIfam" id="TIGR01901">
    <property type="entry name" value="adhes_NPXG"/>
    <property type="match status" value="1"/>
</dbReference>
<sequence length="3193" mass="315081">MACRGVRMNKNNHRLVFNRHRGMLVAVEETATAAGKAGESCSPGSTGICLILRRLLPAALLAPVPMLAFAQIVAGGAHAPNVIQTQNGLDQVNINRPAGGSGVSVNTYNRFDVPSRGAILNNASSIVQTQQAGMINGNPNLAPGQSAKIIVNQVNSQNPAQLGGYVEVAGSRAEVVLASPSGISVSGGGFINTSRAILTTGTPSFGPDGSLSGFNVTGGNITVNGAGLNASNVDQVDLLARAIQTNAAIYAKNLNVITGANRIDHDALSATPIAGDGPAPGVAVDVSNLGGMYANRVYLVGTEAGVGVSLKGIVAANAGDLVLTTQGKLVLASQANASGNISASARDGIENSGTIYAQQNVSLNTAGALSNSGTVAAQQNTMASAGSVNSTGTLAAGVNSDGVVTQAANLNVSGSGGLTATGHNVSGGDVALSGNGVNLAGSDTSATGNLSLNAGAGDANLTGASVKAGNALSARASGTLTTDNASVSSGGAQTLTAGAMSNHNGQVVSGGTLNANITGAMANQGVMQSAGAQSVIAGSLDNTAGHILSLNGDGLNLGIAGALLNGMGGVIGGNGNVSASAYTFTNTGQVSALANAVLRAWNLDNSGSATAGSTLTATATGALSNAGGTLSGATTTVSGASIDNTKGNINGDALALTTSGDLLNEGGSITQSGTGDQTVQAGGKVSNANGGKIASNASNLSISGTSVDNDSGTIAHAGTNALNVTGTNGVSNVGGNIGSNGSATVHGSTVNNTRGTMTAKQNLSAQAQALVNQNGTMGAGQTLNASANGALDNRGGSMTGATTTVSGGSIDNTDGDIEGTTVGVSTPGDLLNQGGTILQSGADAQTVQAGGKLDNSSGGKIASNASSLKLSGSAIDNDNGSITHAGTDTLNVTTTGDLSNVNGQIASNGSVSTQSASLENTNGSITAQHAATVNATNGIVNANGLLYGHDSLSATTGGDFDNTAGAAQTAGDLGVNAGGTLTNRNGAMTANGAHGTMNVSAGALDNTNGVMTNAGDSATAITSGSGIANSGGTMGGNGDATLTGRTLDNASGGNVVAGGAANLAISDTIDNRGGTAYGGTALNIGQATTAVINDAGTMLGGLDVTANVASFSNVDGAVRANRDIAASGAISGDGEMTSGRNLSLDIAGDYTNTANNHLNADGDMSIHASGTLTNNAELAAGGALNASGANVVNAAGADMNSSATTVTASDTISNAGIIEGDKVTTNSPTLNNTGGIIGNDVTLNATDVTNDGAAAVIAGADKVGIYASNSVTNRNGALIYSAGNLEIGKDGTRDASGMLADQTNTIDNIAADMQAEGDIDLAGHTINNIRPNIVVAPGTPVTTSNTLTMWTADLGDDLSAGVFGHYHSLDFPQWNWDPKAIGTEVHNALARPITVTIPASQVTNLDTTAQSFSLTEPVYDHYMSGSTVVARDITQNATQWYNSLTQNPDGTVSITFWPDFDPNKHIRPDQNDLRFDLGSSHDFVEKSRTTTTTTTADQLVSSGAMANMIAQGAIRMNADGGAINNESSTMAAGGDLTRRAIGGSVNDTGTVLQQDVTAQTTSIYYWHQKTGGSTSTQGPLDNGKYDGITQSTTTIDALPAIATSNQTVQTDAQDITIASVDRHGQTVTGSGVAGGDATGTQPGGVTTNGSATSVTGVTGQGGSTQNIATTGDQTKRPQTLGTADGGIPDLKLPIKALYTYQTAPGTEYLIETNPRFTSYTKFISSDYMLGQLGLNPQDIEKRLGDGYYETQLIREQVTQLTGRSMLNDYATNLDEYAALMNNGVTYSKAFNLSVGMGLTDEQMRQLTTDMVWLVNQTVTLPDGSQQTVLVPKLYLAQSSTVDLKDSGALVAGNQVIQNASGDFSNSGHVVGDVATAIIGNNIVNKGVIGSGGTTTVSAVQDVNNIGGRIGGVDTVVTAGRDINNVTTTNQVSAVDRAGAFESGASSMGVQSVATISGSNSVTAVAARDVNLAGSAIASGGDAAVTAGRDINAGTVALTSSTYSTDQGGQNASHATLTQNVGSAITGAGNVTTLSVRDTTITGSTVAAGKDMAMVAGGDVTVGAAKDTYSHDEQSLNDSRAAHASSSHDEAVRGSTVSAGGSTTLAAGQNGSGNLNIMGSSVTAATGATNLVATGDVNIGGVTETHDAQGWSHYEHSGFLSKTQTDDATASHQVVTMGSTVAGDSVNGAAGHDMTIAGSTVAATNDVALAAANNLTITTTQDTSQSSTYHEEKKSGFGALSGGGLSINYGTRDQKDTANESSVTNNASLVGSTDGSVSMTAGNNLHVSGSDIIAAQNVTGTGANVTIDAAQGTTNHDESHQVKQSGVSVGLAGSMGDAINNAYSEGHAAGNSAGSGDSRAAALHGIAAANDAYTAGSGAAGAVTGKSKPDIGVSVSVGSSSSRSDASESQTLNSGSNVQAGGTAAFVATGNGTPGSGNVTIAGSNVTANDVVLAAKDKVDIVNTTDTDSTRSSNSSSSASVGVQWTTGGGFGISASMSNAHGNANSDAAIQNASHVNGANSVSIASGGDTNVIGSQVNGRQITADVGGNLNIASVQDITNSAAHQSSSGGGFTISQGGGGASFSAQNGHADGSYAGVNEQAGLYAGDGGYAVNVKGNTGLTGAVIASTADASKNSLTTGTLTYSDIANHSQYDANSNGISAGVALANSGKSVGPASGTNGGGVSPMLPQNDSGSSDATTRSAVSAGTITVTDTAHQTQDVAGLSRDTTNTNGTVSRLPDVNALLNQQADRMSAAQAAGQAVAQRIGDYAKAQQAATGDPEWAEGGDKRAAMQAAGAAVVAGLGGGVGSAVAGAAGAAIGSKIAPTLNELSGSIAASNPTGDTDVNKALGNIVANVIATGAGAAAGGAGAFSSSDVDRYNRQLHPDERQWAKDNAGKFAQIYQDQTGQTITPDQAQQMLLASGYRMVDAAASAGPAPDGNKYATAFISQYGGDMFRATSAEYNSPFLYGNADHSLTPEQRALPGHEANPAVGLAIAGALAAPAVLPALAAIPGTPILGIDGALGSAALASKAGTGAISATLSVGSQYIQNGNVNWVDVGGAYATGFIGSYDLGGVYKNLAWNVAVNTLNGGATTAINNQFQGKNDNIIGAGVTSGAFSAIGYGAGAITANTINSIMRPTINNAGSWTSTGAWSGSGYNLFNPNNTAVIGGGITGGTLQEIVQGGIKRAQQTGSKK</sequence>
<dbReference type="InterPro" id="IPR012334">
    <property type="entry name" value="Pectin_lyas_fold"/>
</dbReference>
<dbReference type="EMBL" id="SMRP01000011">
    <property type="protein sequence ID" value="TDG21601.1"/>
    <property type="molecule type" value="Genomic_DNA"/>
</dbReference>
<dbReference type="Pfam" id="PF13332">
    <property type="entry name" value="Fil_haemagg_2"/>
    <property type="match status" value="3"/>
</dbReference>
<feature type="compositionally biased region" description="Polar residues" evidence="1">
    <location>
        <begin position="2686"/>
        <end position="2702"/>
    </location>
</feature>
<gene>
    <name evidence="3" type="ORF">EYW47_21605</name>
</gene>
<dbReference type="Proteomes" id="UP000295722">
    <property type="component" value="Unassembled WGS sequence"/>
</dbReference>
<dbReference type="InterPro" id="IPR025157">
    <property type="entry name" value="Hemagglutinin_rpt"/>
</dbReference>
<proteinExistence type="predicted"/>
<feature type="compositionally biased region" description="Low complexity" evidence="1">
    <location>
        <begin position="1643"/>
        <end position="1657"/>
    </location>
</feature>
<dbReference type="InterPro" id="IPR011050">
    <property type="entry name" value="Pectin_lyase_fold/virulence"/>
</dbReference>
<dbReference type="InterPro" id="IPR008638">
    <property type="entry name" value="FhaB/CdiA-like_TPS"/>
</dbReference>
<feature type="region of interest" description="Disordered" evidence="1">
    <location>
        <begin position="666"/>
        <end position="690"/>
    </location>
</feature>
<feature type="compositionally biased region" description="Polar residues" evidence="1">
    <location>
        <begin position="666"/>
        <end position="680"/>
    </location>
</feature>
<dbReference type="InterPro" id="IPR010069">
    <property type="entry name" value="CdiA_FHA1_rpt"/>
</dbReference>
<evidence type="ECO:0000313" key="3">
    <source>
        <dbReference type="EMBL" id="TDG21601.1"/>
    </source>
</evidence>
<feature type="region of interest" description="Disordered" evidence="1">
    <location>
        <begin position="2670"/>
        <end position="2702"/>
    </location>
</feature>
<feature type="region of interest" description="Disordered" evidence="1">
    <location>
        <begin position="1627"/>
        <end position="1684"/>
    </location>
</feature>
<feature type="compositionally biased region" description="Polar residues" evidence="1">
    <location>
        <begin position="1665"/>
        <end position="1681"/>
    </location>
</feature>
<dbReference type="InterPro" id="IPR024973">
    <property type="entry name" value="ESPR"/>
</dbReference>
<feature type="domain" description="Filamentous haemagglutinin FhaB/tRNA nuclease CdiA-like TPS" evidence="2">
    <location>
        <begin position="86"/>
        <end position="208"/>
    </location>
</feature>
<evidence type="ECO:0000313" key="4">
    <source>
        <dbReference type="Proteomes" id="UP000295722"/>
    </source>
</evidence>
<dbReference type="SMART" id="SM00912">
    <property type="entry name" value="Haemagg_act"/>
    <property type="match status" value="1"/>
</dbReference>
<evidence type="ECO:0000256" key="1">
    <source>
        <dbReference type="SAM" id="MobiDB-lite"/>
    </source>
</evidence>
<dbReference type="NCBIfam" id="TIGR01731">
    <property type="entry name" value="fil_hemag_20aa"/>
    <property type="match status" value="17"/>
</dbReference>
<feature type="region of interest" description="Disordered" evidence="1">
    <location>
        <begin position="2377"/>
        <end position="2417"/>
    </location>
</feature>
<name>A0A4R5M7T1_9BURK</name>
<feature type="region of interest" description="Disordered" evidence="1">
    <location>
        <begin position="2079"/>
        <end position="2111"/>
    </location>
</feature>
<feature type="compositionally biased region" description="Low complexity" evidence="1">
    <location>
        <begin position="2392"/>
        <end position="2408"/>
    </location>
</feature>
<organism evidence="3 4">
    <name type="scientific">Paraburkholderia silviterrae</name>
    <dbReference type="NCBI Taxonomy" id="2528715"/>
    <lineage>
        <taxon>Bacteria</taxon>
        <taxon>Pseudomonadati</taxon>
        <taxon>Pseudomonadota</taxon>
        <taxon>Betaproteobacteria</taxon>
        <taxon>Burkholderiales</taxon>
        <taxon>Burkholderiaceae</taxon>
        <taxon>Paraburkholderia</taxon>
    </lineage>
</organism>
<feature type="compositionally biased region" description="Polar residues" evidence="1">
    <location>
        <begin position="2094"/>
        <end position="2111"/>
    </location>
</feature>
<dbReference type="Pfam" id="PF05860">
    <property type="entry name" value="TPS"/>
    <property type="match status" value="1"/>
</dbReference>
<dbReference type="Gene3D" id="2.160.20.10">
    <property type="entry name" value="Single-stranded right-handed beta-helix, Pectin lyase-like"/>
    <property type="match status" value="1"/>
</dbReference>
<accession>A0A4R5M7T1</accession>
<keyword evidence="4" id="KW-1185">Reference proteome</keyword>
<dbReference type="Pfam" id="PF13018">
    <property type="entry name" value="ESPR"/>
    <property type="match status" value="1"/>
</dbReference>
<dbReference type="GO" id="GO:0003824">
    <property type="term" value="F:catalytic activity"/>
    <property type="evidence" value="ECO:0007669"/>
    <property type="project" value="UniProtKB-ARBA"/>
</dbReference>
<reference evidence="3 4" key="1">
    <citation type="submission" date="2019-03" db="EMBL/GenBank/DDBJ databases">
        <title>Paraburkholderia sp. 4M-K11, isolated from subtropical forest soil.</title>
        <authorList>
            <person name="Gao Z.-H."/>
            <person name="Qiu L.-H."/>
        </authorList>
    </citation>
    <scope>NUCLEOTIDE SEQUENCE [LARGE SCALE GENOMIC DNA]</scope>
    <source>
        <strain evidence="3 4">4M-K11</strain>
    </source>
</reference>
<protein>
    <submittedName>
        <fullName evidence="3">Filamentous hemagglutinin N-terminal domain-containing protein</fullName>
    </submittedName>
</protein>
<dbReference type="SUPFAM" id="SSF51126">
    <property type="entry name" value="Pectin lyase-like"/>
    <property type="match status" value="1"/>
</dbReference>
<evidence type="ECO:0000259" key="2">
    <source>
        <dbReference type="SMART" id="SM00912"/>
    </source>
</evidence>